<sequence>DNTVGTSTFIPRSHTVQALYNAACYIAGYGGISPVLPDSLTKTSLAGCILSVALTPSSQGNVTVFDPTQFASSSIGAQYSCPY</sequence>
<dbReference type="OrthoDB" id="10011303at2759"/>
<proteinExistence type="predicted"/>
<dbReference type="AlphaFoldDB" id="A0A8S3Z6I5"/>
<evidence type="ECO:0000313" key="2">
    <source>
        <dbReference type="Proteomes" id="UP000678393"/>
    </source>
</evidence>
<protein>
    <submittedName>
        <fullName evidence="1">Uncharacterized protein</fullName>
    </submittedName>
</protein>
<organism evidence="1 2">
    <name type="scientific">Candidula unifasciata</name>
    <dbReference type="NCBI Taxonomy" id="100452"/>
    <lineage>
        <taxon>Eukaryota</taxon>
        <taxon>Metazoa</taxon>
        <taxon>Spiralia</taxon>
        <taxon>Lophotrochozoa</taxon>
        <taxon>Mollusca</taxon>
        <taxon>Gastropoda</taxon>
        <taxon>Heterobranchia</taxon>
        <taxon>Euthyneura</taxon>
        <taxon>Panpulmonata</taxon>
        <taxon>Eupulmonata</taxon>
        <taxon>Stylommatophora</taxon>
        <taxon>Helicina</taxon>
        <taxon>Helicoidea</taxon>
        <taxon>Geomitridae</taxon>
        <taxon>Candidula</taxon>
    </lineage>
</organism>
<reference evidence="1" key="1">
    <citation type="submission" date="2021-04" db="EMBL/GenBank/DDBJ databases">
        <authorList>
            <consortium name="Molecular Ecology Group"/>
        </authorList>
    </citation>
    <scope>NUCLEOTIDE SEQUENCE</scope>
</reference>
<gene>
    <name evidence="1" type="ORF">CUNI_LOCUS8768</name>
</gene>
<feature type="non-terminal residue" evidence="1">
    <location>
        <position position="83"/>
    </location>
</feature>
<comment type="caution">
    <text evidence="1">The sequence shown here is derived from an EMBL/GenBank/DDBJ whole genome shotgun (WGS) entry which is preliminary data.</text>
</comment>
<keyword evidence="2" id="KW-1185">Reference proteome</keyword>
<name>A0A8S3Z6I5_9EUPU</name>
<dbReference type="EMBL" id="CAJHNH020001469">
    <property type="protein sequence ID" value="CAG5123210.1"/>
    <property type="molecule type" value="Genomic_DNA"/>
</dbReference>
<evidence type="ECO:0000313" key="1">
    <source>
        <dbReference type="EMBL" id="CAG5123210.1"/>
    </source>
</evidence>
<accession>A0A8S3Z6I5</accession>
<dbReference type="Proteomes" id="UP000678393">
    <property type="component" value="Unassembled WGS sequence"/>
</dbReference>